<dbReference type="GO" id="GO:0046872">
    <property type="term" value="F:metal ion binding"/>
    <property type="evidence" value="ECO:0007669"/>
    <property type="project" value="UniProtKB-KW"/>
</dbReference>
<dbReference type="InterPro" id="IPR005798">
    <property type="entry name" value="Cyt_b/b6_C"/>
</dbReference>
<comment type="subcellular location">
    <subcellularLocation>
        <location evidence="2">Membrane</location>
        <topology evidence="2">Multi-pass membrane protein</topology>
    </subcellularLocation>
</comment>
<feature type="transmembrane region" description="Helical" evidence="17">
    <location>
        <begin position="249"/>
        <end position="267"/>
    </location>
</feature>
<reference evidence="21" key="1">
    <citation type="submission" date="2016-01" db="EMBL/GenBank/DDBJ databases">
        <title>Draft genome of Chromobacterium sp. F49.</title>
        <authorList>
            <person name="Hong K.W."/>
        </authorList>
    </citation>
    <scope>NUCLEOTIDE SEQUENCE [LARGE SCALE GENOMIC DNA]</scope>
    <source>
        <strain evidence="21">CN10</strain>
    </source>
</reference>
<evidence type="ECO:0000256" key="2">
    <source>
        <dbReference type="ARBA" id="ARBA00004141"/>
    </source>
</evidence>
<keyword evidence="10 16" id="KW-0249">Electron transport</keyword>
<keyword evidence="8 16" id="KW-0812">Transmembrane</keyword>
<keyword evidence="7 16" id="KW-0679">Respiratory chain</keyword>
<dbReference type="SUPFAM" id="SSF81342">
    <property type="entry name" value="Transmembrane di-heme cytochromes"/>
    <property type="match status" value="1"/>
</dbReference>
<evidence type="ECO:0000256" key="13">
    <source>
        <dbReference type="ARBA" id="ARBA00023136"/>
    </source>
</evidence>
<feature type="binding site" description="axial binding residue" evidence="15">
    <location>
        <position position="90"/>
    </location>
    <ligand>
        <name>heme b</name>
        <dbReference type="ChEBI" id="CHEBI:60344"/>
        <label>b562</label>
    </ligand>
    <ligandPart>
        <name>Fe</name>
        <dbReference type="ChEBI" id="CHEBI:18248"/>
    </ligandPart>
</feature>
<dbReference type="Pfam" id="PF00032">
    <property type="entry name" value="Cytochrom_B_C"/>
    <property type="match status" value="1"/>
</dbReference>
<feature type="transmembrane region" description="Helical" evidence="17">
    <location>
        <begin position="154"/>
        <end position="175"/>
    </location>
</feature>
<dbReference type="InterPro" id="IPR016174">
    <property type="entry name" value="Di-haem_cyt_TM"/>
</dbReference>
<evidence type="ECO:0000256" key="16">
    <source>
        <dbReference type="RuleBase" id="RU003385"/>
    </source>
</evidence>
<dbReference type="CDD" id="cd00284">
    <property type="entry name" value="Cytochrome_b_N"/>
    <property type="match status" value="1"/>
</dbReference>
<feature type="binding site" description="axial binding residue" evidence="15">
    <location>
        <position position="191"/>
    </location>
    <ligand>
        <name>heme b</name>
        <dbReference type="ChEBI" id="CHEBI:60344"/>
        <label>b562</label>
    </ligand>
    <ligandPart>
        <name>Fe</name>
        <dbReference type="ChEBI" id="CHEBI:18248"/>
    </ligandPart>
</feature>
<gene>
    <name evidence="20" type="ORF">AVW16_11265</name>
</gene>
<feature type="domain" description="Cytochrome b/b6 N-terminal region profile" evidence="18">
    <location>
        <begin position="7"/>
        <end position="219"/>
    </location>
</feature>
<keyword evidence="6 15" id="KW-0349">Heme</keyword>
<keyword evidence="5 16" id="KW-0813">Transport</keyword>
<feature type="transmembrane region" description="Helical" evidence="17">
    <location>
        <begin position="94"/>
        <end position="114"/>
    </location>
</feature>
<evidence type="ECO:0000256" key="7">
    <source>
        <dbReference type="ARBA" id="ARBA00022660"/>
    </source>
</evidence>
<dbReference type="FunFam" id="1.20.810.10:FF:000004">
    <property type="entry name" value="Cytochrome b"/>
    <property type="match status" value="1"/>
</dbReference>
<dbReference type="GO" id="GO:0022904">
    <property type="term" value="P:respiratory electron transport chain"/>
    <property type="evidence" value="ECO:0007669"/>
    <property type="project" value="InterPro"/>
</dbReference>
<dbReference type="RefSeq" id="WP_066612047.1">
    <property type="nucleotide sequence ID" value="NZ_LQQU01000017.1"/>
</dbReference>
<feature type="binding site" description="axial binding residue" evidence="15">
    <location>
        <position position="206"/>
    </location>
    <ligand>
        <name>heme b</name>
        <dbReference type="ChEBI" id="CHEBI:60344"/>
        <label>b566</label>
    </ligand>
    <ligandPart>
        <name>Fe</name>
        <dbReference type="ChEBI" id="CHEBI:18248"/>
    </ligandPart>
</feature>
<evidence type="ECO:0000256" key="12">
    <source>
        <dbReference type="ARBA" id="ARBA00023004"/>
    </source>
</evidence>
<dbReference type="SUPFAM" id="SSF81648">
    <property type="entry name" value="a domain/subunit of cytochrome bc1 complex (Ubiquinol-cytochrome c reductase)"/>
    <property type="match status" value="1"/>
</dbReference>
<organism evidence="20 21">
    <name type="scientific">Crenobacter luteus</name>
    <dbReference type="NCBI Taxonomy" id="1452487"/>
    <lineage>
        <taxon>Bacteria</taxon>
        <taxon>Pseudomonadati</taxon>
        <taxon>Pseudomonadota</taxon>
        <taxon>Betaproteobacteria</taxon>
        <taxon>Neisseriales</taxon>
        <taxon>Neisseriaceae</taxon>
        <taxon>Crenobacter</taxon>
    </lineage>
</organism>
<dbReference type="InterPro" id="IPR005797">
    <property type="entry name" value="Cyt_b/b6_N"/>
</dbReference>
<feature type="binding site" description="axial binding residue" evidence="15">
    <location>
        <position position="104"/>
    </location>
    <ligand>
        <name>heme b</name>
        <dbReference type="ChEBI" id="CHEBI:60344"/>
        <label>b566</label>
    </ligand>
    <ligandPart>
        <name>Fe</name>
        <dbReference type="ChEBI" id="CHEBI:18248"/>
    </ligandPart>
</feature>
<evidence type="ECO:0000313" key="21">
    <source>
        <dbReference type="Proteomes" id="UP000076625"/>
    </source>
</evidence>
<feature type="transmembrane region" description="Helical" evidence="17">
    <location>
        <begin position="377"/>
        <end position="397"/>
    </location>
</feature>
<feature type="transmembrane region" description="Helical" evidence="17">
    <location>
        <begin position="310"/>
        <end position="331"/>
    </location>
</feature>
<comment type="subunit">
    <text evidence="3 16">The main subunits of complex b-c1 are: cytochrome b, cytochrome c1 and the Rieske protein.</text>
</comment>
<dbReference type="AlphaFoldDB" id="A0A165FDX2"/>
<evidence type="ECO:0000259" key="19">
    <source>
        <dbReference type="PROSITE" id="PS51003"/>
    </source>
</evidence>
<dbReference type="Gene3D" id="1.20.810.10">
    <property type="entry name" value="Cytochrome Bc1 Complex, Chain C"/>
    <property type="match status" value="1"/>
</dbReference>
<accession>A0A165FDX2</accession>
<evidence type="ECO:0000259" key="18">
    <source>
        <dbReference type="PROSITE" id="PS51002"/>
    </source>
</evidence>
<dbReference type="GO" id="GO:0008121">
    <property type="term" value="F:quinol-cytochrome-c reductase activity"/>
    <property type="evidence" value="ECO:0007669"/>
    <property type="project" value="InterPro"/>
</dbReference>
<feature type="binding site" evidence="14">
    <location>
        <position position="211"/>
    </location>
    <ligand>
        <name>a ubiquinone</name>
        <dbReference type="ChEBI" id="CHEBI:16389"/>
    </ligand>
</feature>
<evidence type="ECO:0000256" key="3">
    <source>
        <dbReference type="ARBA" id="ARBA00011649"/>
    </source>
</evidence>
<evidence type="ECO:0000256" key="15">
    <source>
        <dbReference type="PIRSR" id="PIRSR038885-2"/>
    </source>
</evidence>
<feature type="transmembrane region" description="Helical" evidence="17">
    <location>
        <begin position="120"/>
        <end position="142"/>
    </location>
</feature>
<evidence type="ECO:0000256" key="9">
    <source>
        <dbReference type="ARBA" id="ARBA00022723"/>
    </source>
</evidence>
<comment type="cofactor">
    <cofactor evidence="16">
        <name>heme b</name>
        <dbReference type="ChEBI" id="CHEBI:60344"/>
    </cofactor>
    <text evidence="16">Binds 2 heme groups non-covalently.</text>
</comment>
<keyword evidence="13 17" id="KW-0472">Membrane</keyword>
<name>A0A165FDX2_9NEIS</name>
<evidence type="ECO:0000256" key="6">
    <source>
        <dbReference type="ARBA" id="ARBA00022617"/>
    </source>
</evidence>
<dbReference type="InterPro" id="IPR036150">
    <property type="entry name" value="Cyt_b/b6_C_sf"/>
</dbReference>
<sequence length="439" mass="49241">MSKGQKLLNWVDERFPLSSTLKEHVTDYYAPKNFNFWYFFGSLALLVLVIQIVTGIFLTMNYKPDANLAFLSVEYIMRDVPGGWIIRYMHSTGASMFFVVVYLHMFRGLIYGSYKQPRELVWVFGSLIFLVLMAEAFMGYLLPWGQMSFWGAQVIVNLFGSIPVIGPDLSVWIRGDYVVSDATLNRFFALHVIAVPLVLLALVVAHLVALHEVGSNNPDGIEIKKNKDPKTGHPVDGIPFHPYYTVKDVLGVAVFLIVFSAIVFFLPEMGGYFLEHPNFDPADPLKTPPHIAPVWYFTPFYAILRAIPSFFGTQVWGVLGMGAGVVVIALLPWLDKSPVKSIRYRGPKFKFMLVLFIIAFIGLGILGALPATNTRTVLSQILTVVYFAFFFGMPFYTKNDVGTVPVPDRVTESTPARQIRFLVLFAVTIVGAALFAMFV</sequence>
<comment type="similarity">
    <text evidence="16">Belongs to the cytochrome b family.</text>
</comment>
<keyword evidence="11 17" id="KW-1133">Transmembrane helix</keyword>
<dbReference type="InterPro" id="IPR027387">
    <property type="entry name" value="Cytb/b6-like_sf"/>
</dbReference>
<evidence type="ECO:0000256" key="1">
    <source>
        <dbReference type="ARBA" id="ARBA00002444"/>
    </source>
</evidence>
<dbReference type="Pfam" id="PF00033">
    <property type="entry name" value="Cytochrome_B"/>
    <property type="match status" value="1"/>
</dbReference>
<evidence type="ECO:0000313" key="20">
    <source>
        <dbReference type="EMBL" id="KZE32945.1"/>
    </source>
</evidence>
<feature type="domain" description="Cytochrome b/b6 C-terminal region profile" evidence="19">
    <location>
        <begin position="230"/>
        <end position="408"/>
    </location>
</feature>
<evidence type="ECO:0000256" key="4">
    <source>
        <dbReference type="ARBA" id="ARBA00013531"/>
    </source>
</evidence>
<feature type="transmembrane region" description="Helical" evidence="17">
    <location>
        <begin position="187"/>
        <end position="210"/>
    </location>
</feature>
<dbReference type="GO" id="GO:0016491">
    <property type="term" value="F:oxidoreductase activity"/>
    <property type="evidence" value="ECO:0007669"/>
    <property type="project" value="InterPro"/>
</dbReference>
<dbReference type="InterPro" id="IPR030689">
    <property type="entry name" value="Cytochrome_b"/>
</dbReference>
<proteinExistence type="inferred from homology"/>
<keyword evidence="9 15" id="KW-0479">Metal-binding</keyword>
<evidence type="ECO:0000256" key="8">
    <source>
        <dbReference type="ARBA" id="ARBA00022692"/>
    </source>
</evidence>
<keyword evidence="21" id="KW-1185">Reference proteome</keyword>
<evidence type="ECO:0000256" key="14">
    <source>
        <dbReference type="PIRSR" id="PIRSR038885-1"/>
    </source>
</evidence>
<keyword evidence="12 15" id="KW-0408">Iron</keyword>
<comment type="cofactor">
    <cofactor evidence="15">
        <name>heme</name>
        <dbReference type="ChEBI" id="CHEBI:30413"/>
    </cofactor>
    <text evidence="15">Binds 2 heme groups non-covalently.</text>
</comment>
<dbReference type="STRING" id="1452487.AVW16_11265"/>
<dbReference type="EMBL" id="LQQU01000017">
    <property type="protein sequence ID" value="KZE32945.1"/>
    <property type="molecule type" value="Genomic_DNA"/>
</dbReference>
<dbReference type="PANTHER" id="PTHR19271:SF16">
    <property type="entry name" value="CYTOCHROME B"/>
    <property type="match status" value="1"/>
</dbReference>
<evidence type="ECO:0000256" key="17">
    <source>
        <dbReference type="SAM" id="Phobius"/>
    </source>
</evidence>
<dbReference type="GO" id="GO:0045275">
    <property type="term" value="C:respiratory chain complex III"/>
    <property type="evidence" value="ECO:0007669"/>
    <property type="project" value="InterPro"/>
</dbReference>
<evidence type="ECO:0000256" key="11">
    <source>
        <dbReference type="ARBA" id="ARBA00022989"/>
    </source>
</evidence>
<feature type="transmembrane region" description="Helical" evidence="17">
    <location>
        <begin position="418"/>
        <end position="438"/>
    </location>
</feature>
<comment type="function">
    <text evidence="1 16">Component of the ubiquinol-cytochrome c reductase complex (complex III or cytochrome b-c1 complex), which is a respiratory chain that generates an electrochemical potential coupled to ATP synthesis.</text>
</comment>
<dbReference type="PROSITE" id="PS51002">
    <property type="entry name" value="CYTB_NTER"/>
    <property type="match status" value="1"/>
</dbReference>
<protein>
    <recommendedName>
        <fullName evidence="4 16">Cytochrome b</fullName>
    </recommendedName>
</protein>
<feature type="transmembrane region" description="Helical" evidence="17">
    <location>
        <begin position="36"/>
        <end position="58"/>
    </location>
</feature>
<comment type="caution">
    <text evidence="20">The sequence shown here is derived from an EMBL/GenBank/DDBJ whole genome shotgun (WGS) entry which is preliminary data.</text>
</comment>
<evidence type="ECO:0000256" key="5">
    <source>
        <dbReference type="ARBA" id="ARBA00022448"/>
    </source>
</evidence>
<evidence type="ECO:0000256" key="10">
    <source>
        <dbReference type="ARBA" id="ARBA00022982"/>
    </source>
</evidence>
<dbReference type="Proteomes" id="UP000076625">
    <property type="component" value="Unassembled WGS sequence"/>
</dbReference>
<dbReference type="PIRSF" id="PIRSF038885">
    <property type="entry name" value="COB"/>
    <property type="match status" value="1"/>
</dbReference>
<dbReference type="OrthoDB" id="9804503at2"/>
<dbReference type="PANTHER" id="PTHR19271">
    <property type="entry name" value="CYTOCHROME B"/>
    <property type="match status" value="1"/>
</dbReference>
<dbReference type="PROSITE" id="PS51003">
    <property type="entry name" value="CYTB_CTER"/>
    <property type="match status" value="1"/>
</dbReference>
<dbReference type="InterPro" id="IPR048259">
    <property type="entry name" value="Cytochrome_b_N_euk/bac"/>
</dbReference>
<feature type="transmembrane region" description="Helical" evidence="17">
    <location>
        <begin position="351"/>
        <end position="371"/>
    </location>
</feature>